<dbReference type="EMBL" id="HBIB01016175">
    <property type="protein sequence ID" value="CAE0248310.1"/>
    <property type="molecule type" value="Transcribed_RNA"/>
</dbReference>
<dbReference type="AlphaFoldDB" id="A0A7S3G4C2"/>
<proteinExistence type="predicted"/>
<evidence type="ECO:0000313" key="1">
    <source>
        <dbReference type="EMBL" id="CAE0248310.1"/>
    </source>
</evidence>
<protein>
    <submittedName>
        <fullName evidence="1">Uncharacterized protein</fullName>
    </submittedName>
</protein>
<organism evidence="1">
    <name type="scientific">Palpitomonas bilix</name>
    <dbReference type="NCBI Taxonomy" id="652834"/>
    <lineage>
        <taxon>Eukaryota</taxon>
        <taxon>Eukaryota incertae sedis</taxon>
    </lineage>
</organism>
<sequence length="114" mass="12833">MIVVQARSSGRWALLFPRVSYLLGLLDCCSSHEKKEYKTISLLKKLIRRRLVALQPGLAHFLLIDVVALVIKEFPFPHGSSEEPVQYPPRRQEAMNSQFSGLICNNGDDLAAKP</sequence>
<reference evidence="1" key="1">
    <citation type="submission" date="2021-01" db="EMBL/GenBank/DDBJ databases">
        <authorList>
            <person name="Corre E."/>
            <person name="Pelletier E."/>
            <person name="Niang G."/>
            <person name="Scheremetjew M."/>
            <person name="Finn R."/>
            <person name="Kale V."/>
            <person name="Holt S."/>
            <person name="Cochrane G."/>
            <person name="Meng A."/>
            <person name="Brown T."/>
            <person name="Cohen L."/>
        </authorList>
    </citation>
    <scope>NUCLEOTIDE SEQUENCE</scope>
    <source>
        <strain evidence="1">NIES-2562</strain>
    </source>
</reference>
<accession>A0A7S3G4C2</accession>
<gene>
    <name evidence="1" type="ORF">PBIL07802_LOCUS10506</name>
</gene>
<name>A0A7S3G4C2_9EUKA</name>